<dbReference type="AlphaFoldDB" id="A0A2P8D9Q2"/>
<organism evidence="1 2">
    <name type="scientific">Taibaiella chishuiensis</name>
    <dbReference type="NCBI Taxonomy" id="1434707"/>
    <lineage>
        <taxon>Bacteria</taxon>
        <taxon>Pseudomonadati</taxon>
        <taxon>Bacteroidota</taxon>
        <taxon>Chitinophagia</taxon>
        <taxon>Chitinophagales</taxon>
        <taxon>Chitinophagaceae</taxon>
        <taxon>Taibaiella</taxon>
    </lineage>
</organism>
<dbReference type="EMBL" id="PYGD01000001">
    <property type="protein sequence ID" value="PSK93950.1"/>
    <property type="molecule type" value="Genomic_DNA"/>
</dbReference>
<sequence>MKYFLLFILVVLSGYVMRAQHYACVAPGQKVYFTNAAGYLRGMRIDSTKIIDGNTVHYPFRRARLSYGSGPLQADTTGGSWLGKEIIETPGGFTYIPNTWGDTIRIKNDALLNESWIFFRDSTAVYYEATVTAWDTMTVNGVTDSVKTIRLTAWSGTSVLSTDPLHHLELLLGREQGWLQAADLYLFPYHAPGKVFNSFFDCYFKQVNGGGVLNPALLVFRRINFVPAYRHKIYDFNTGDVFRDNRYVAFDVNQYSFKNTRFEITAKQVTGSGIAYTRAYTSSGTVYPGNAPPYPTAGSGLDTLNIGEDALLSDTVKMPEEWFNGKYCYYWPGDSTFCYRSAAYGFETDVIFANGQLEGGAVEPVLPKSYYKNGLGEISMESGGITGIHIPVTRSKLEAAGKAGQVPCDNNNALGIAGAVAAQAITFRLFPNPAATQFYLELPEALPADNFIFEVYDICGRRMITQKISGSRTLITTGNLPDGIYGFRLWGPSGSGSGKVVIRR</sequence>
<gene>
    <name evidence="1" type="ORF">B0I18_10199</name>
</gene>
<dbReference type="RefSeq" id="WP_181358276.1">
    <property type="nucleotide sequence ID" value="NZ_PYGD01000001.1"/>
</dbReference>
<dbReference type="NCBIfam" id="TIGR04183">
    <property type="entry name" value="Por_Secre_tail"/>
    <property type="match status" value="1"/>
</dbReference>
<keyword evidence="2" id="KW-1185">Reference proteome</keyword>
<evidence type="ECO:0000313" key="1">
    <source>
        <dbReference type="EMBL" id="PSK93950.1"/>
    </source>
</evidence>
<evidence type="ECO:0000313" key="2">
    <source>
        <dbReference type="Proteomes" id="UP000240572"/>
    </source>
</evidence>
<dbReference type="Proteomes" id="UP000240572">
    <property type="component" value="Unassembled WGS sequence"/>
</dbReference>
<reference evidence="1 2" key="1">
    <citation type="submission" date="2018-03" db="EMBL/GenBank/DDBJ databases">
        <title>Genomic Encyclopedia of Type Strains, Phase III (KMG-III): the genomes of soil and plant-associated and newly described type strains.</title>
        <authorList>
            <person name="Whitman W."/>
        </authorList>
    </citation>
    <scope>NUCLEOTIDE SEQUENCE [LARGE SCALE GENOMIC DNA]</scope>
    <source>
        <strain evidence="1 2">CGMCC 1.12700</strain>
    </source>
</reference>
<protein>
    <submittedName>
        <fullName evidence="1">Putative secreted protein (Por secretion system target)</fullName>
    </submittedName>
</protein>
<proteinExistence type="predicted"/>
<accession>A0A2P8D9Q2</accession>
<comment type="caution">
    <text evidence="1">The sequence shown here is derived from an EMBL/GenBank/DDBJ whole genome shotgun (WGS) entry which is preliminary data.</text>
</comment>
<name>A0A2P8D9Q2_9BACT</name>
<dbReference type="InterPro" id="IPR026444">
    <property type="entry name" value="Secre_tail"/>
</dbReference>